<evidence type="ECO:0000259" key="2">
    <source>
        <dbReference type="PROSITE" id="PS50113"/>
    </source>
</evidence>
<organism evidence="5 6">
    <name type="scientific">Pseudoalteromonas phenolica</name>
    <dbReference type="NCBI Taxonomy" id="161398"/>
    <lineage>
        <taxon>Bacteria</taxon>
        <taxon>Pseudomonadati</taxon>
        <taxon>Pseudomonadota</taxon>
        <taxon>Gammaproteobacteria</taxon>
        <taxon>Alteromonadales</taxon>
        <taxon>Pseudoalteromonadaceae</taxon>
        <taxon>Pseudoalteromonas</taxon>
    </lineage>
</organism>
<reference evidence="5 6" key="1">
    <citation type="submission" date="2018-01" db="EMBL/GenBank/DDBJ databases">
        <title>Co-occurrence of chitin degradation, pigmentation and bioactivity in marine Pseudoalteromonas.</title>
        <authorList>
            <person name="Paulsen S."/>
            <person name="Gram L."/>
            <person name="Machado H."/>
        </authorList>
    </citation>
    <scope>NUCLEOTIDE SEQUENCE [LARGE SCALE GENOMIC DNA]</scope>
    <source>
        <strain evidence="5 6">S3898</strain>
    </source>
</reference>
<dbReference type="NCBIfam" id="TIGR00254">
    <property type="entry name" value="GGDEF"/>
    <property type="match status" value="1"/>
</dbReference>
<evidence type="ECO:0000259" key="3">
    <source>
        <dbReference type="PROSITE" id="PS50883"/>
    </source>
</evidence>
<dbReference type="SUPFAM" id="SSF55073">
    <property type="entry name" value="Nucleotide cyclase"/>
    <property type="match status" value="1"/>
</dbReference>
<dbReference type="InterPro" id="IPR000160">
    <property type="entry name" value="GGDEF_dom"/>
</dbReference>
<dbReference type="SUPFAM" id="SSF55785">
    <property type="entry name" value="PYP-like sensor domain (PAS domain)"/>
    <property type="match status" value="1"/>
</dbReference>
<dbReference type="CDD" id="cd00130">
    <property type="entry name" value="PAS"/>
    <property type="match status" value="1"/>
</dbReference>
<dbReference type="InterPro" id="IPR001633">
    <property type="entry name" value="EAL_dom"/>
</dbReference>
<dbReference type="SMART" id="SM00091">
    <property type="entry name" value="PAS"/>
    <property type="match status" value="1"/>
</dbReference>
<dbReference type="Proteomes" id="UP000291338">
    <property type="component" value="Unassembled WGS sequence"/>
</dbReference>
<name>A0A4Q7IMB3_9GAMM</name>
<dbReference type="CDD" id="cd01948">
    <property type="entry name" value="EAL"/>
    <property type="match status" value="1"/>
</dbReference>
<dbReference type="InterPro" id="IPR035965">
    <property type="entry name" value="PAS-like_dom_sf"/>
</dbReference>
<dbReference type="InterPro" id="IPR043128">
    <property type="entry name" value="Rev_trsase/Diguanyl_cyclase"/>
</dbReference>
<dbReference type="InterPro" id="IPR052155">
    <property type="entry name" value="Biofilm_reg_signaling"/>
</dbReference>
<dbReference type="AlphaFoldDB" id="A0A4Q7IMB3"/>
<dbReference type="PROSITE" id="PS50113">
    <property type="entry name" value="PAC"/>
    <property type="match status" value="1"/>
</dbReference>
<dbReference type="InterPro" id="IPR000700">
    <property type="entry name" value="PAS-assoc_C"/>
</dbReference>
<dbReference type="InterPro" id="IPR000014">
    <property type="entry name" value="PAS"/>
</dbReference>
<feature type="domain" description="EAL" evidence="3">
    <location>
        <begin position="585"/>
        <end position="838"/>
    </location>
</feature>
<dbReference type="InterPro" id="IPR029787">
    <property type="entry name" value="Nucleotide_cyclase"/>
</dbReference>
<feature type="domain" description="GGDEF" evidence="4">
    <location>
        <begin position="443"/>
        <end position="576"/>
    </location>
</feature>
<dbReference type="InterPro" id="IPR001610">
    <property type="entry name" value="PAC"/>
</dbReference>
<feature type="domain" description="PAC" evidence="2">
    <location>
        <begin position="359"/>
        <end position="411"/>
    </location>
</feature>
<comment type="caution">
    <text evidence="5">The sequence shown here is derived from an EMBL/GenBank/DDBJ whole genome shotgun (WGS) entry which is preliminary data.</text>
</comment>
<evidence type="ECO:0000259" key="4">
    <source>
        <dbReference type="PROSITE" id="PS50887"/>
    </source>
</evidence>
<dbReference type="RefSeq" id="WP_130255348.1">
    <property type="nucleotide sequence ID" value="NZ_PPSX01000030.1"/>
</dbReference>
<dbReference type="Pfam" id="PF00990">
    <property type="entry name" value="GGDEF"/>
    <property type="match status" value="1"/>
</dbReference>
<dbReference type="Gene3D" id="3.30.70.270">
    <property type="match status" value="1"/>
</dbReference>
<dbReference type="SMART" id="SM00052">
    <property type="entry name" value="EAL"/>
    <property type="match status" value="1"/>
</dbReference>
<evidence type="ECO:0000313" key="5">
    <source>
        <dbReference type="EMBL" id="RZQ53324.1"/>
    </source>
</evidence>
<dbReference type="Pfam" id="PF00563">
    <property type="entry name" value="EAL"/>
    <property type="match status" value="1"/>
</dbReference>
<dbReference type="Pfam" id="PF13426">
    <property type="entry name" value="PAS_9"/>
    <property type="match status" value="1"/>
</dbReference>
<dbReference type="EMBL" id="PPSX01000030">
    <property type="protein sequence ID" value="RZQ53324.1"/>
    <property type="molecule type" value="Genomic_DNA"/>
</dbReference>
<dbReference type="Gene3D" id="3.30.450.20">
    <property type="entry name" value="PAS domain"/>
    <property type="match status" value="2"/>
</dbReference>
<dbReference type="SUPFAM" id="SSF141868">
    <property type="entry name" value="EAL domain-like"/>
    <property type="match status" value="1"/>
</dbReference>
<feature type="domain" description="PAS" evidence="1">
    <location>
        <begin position="286"/>
        <end position="331"/>
    </location>
</feature>
<dbReference type="SMART" id="SM00267">
    <property type="entry name" value="GGDEF"/>
    <property type="match status" value="1"/>
</dbReference>
<proteinExistence type="predicted"/>
<dbReference type="SMART" id="SM00086">
    <property type="entry name" value="PAC"/>
    <property type="match status" value="1"/>
</dbReference>
<sequence>MSLSFSHFYSLENSQARYEQAIQMMFEQLSPVHCLIGQFINGSTQVQTVCYAKDGQIQPNITYDLAGTPCNDAQDSMGVCMLNHCLQETYLEDELLKVLNINSYAGVTLRALDHTPIGIMVCMYEDERLLNDIQQGFLQELGYIVGAELNHNLEVASQGMILKQLAKSERIAKLSSWNWHLGQNKHWFSEEMRYLTGQHHDIELSIDCFLDCLETLDSGKLEEALKQIQAEELTKLDMRVRHKLLSKRKGLMRIIGHVENEEGPIPERVFSATVQDISQINSLTKQLELTNVVFEHATDAIMITDHENKIILVNKAFEDLTGYTGKELLGKDPGVLSSGQQSKQFYRKMWQALDTKGMWKGEIYNRRKNGQIFPEELTLSVVKDEQNQISNYVAVFRDITEWKRSEAQLTFYANHEPLTGLTNRRCFIENLEQVISENRAKKKQSVLLFIGLDRFKEVNDIYGSEIGDNVLLSVAKRIKNGVRLQDTVCRYGGDEFAILLQNSCIDNAILVAEKIQSKLSLPYVFNEISVEITASIGIAELSSEQPLTASNSISHATHALGSAKKTAPGQIARYNEVIQNAYLKKIHLRDKLKEAIKFQLLSVHYQPIIDTKTGEISKFEALVRWSDSELGAVSPAQFIPVAEEFGLIHQIGQLVLERSCEDLAKMHSLGYRHISVSINRSVSEFKSSNDQYKQIIQAIEMNNLPYHTLTIEVTESVAANQYTWQVLGELQNKGVKIALDDFCTGYSSLSNLLESKVDFVKIDRSFIDTLIEDKKKQAMVKCLVDLGKDIGTQLIAEGVEQLEQVKILEEFGCHRIQGFYYSPAQPISVCLNMLTQKSVR</sequence>
<dbReference type="Gene3D" id="3.20.20.450">
    <property type="entry name" value="EAL domain"/>
    <property type="match status" value="1"/>
</dbReference>
<dbReference type="PANTHER" id="PTHR44757">
    <property type="entry name" value="DIGUANYLATE CYCLASE DGCP"/>
    <property type="match status" value="1"/>
</dbReference>
<dbReference type="PROSITE" id="PS50112">
    <property type="entry name" value="PAS"/>
    <property type="match status" value="1"/>
</dbReference>
<dbReference type="PROSITE" id="PS50883">
    <property type="entry name" value="EAL"/>
    <property type="match status" value="1"/>
</dbReference>
<dbReference type="NCBIfam" id="TIGR00229">
    <property type="entry name" value="sensory_box"/>
    <property type="match status" value="1"/>
</dbReference>
<protein>
    <submittedName>
        <fullName evidence="5">GGDEF domain-containing protein</fullName>
    </submittedName>
</protein>
<dbReference type="InterPro" id="IPR035919">
    <property type="entry name" value="EAL_sf"/>
</dbReference>
<dbReference type="SUPFAM" id="SSF55781">
    <property type="entry name" value="GAF domain-like"/>
    <property type="match status" value="1"/>
</dbReference>
<gene>
    <name evidence="5" type="ORF">C1E23_09605</name>
</gene>
<dbReference type="PROSITE" id="PS50887">
    <property type="entry name" value="GGDEF"/>
    <property type="match status" value="1"/>
</dbReference>
<dbReference type="PANTHER" id="PTHR44757:SF2">
    <property type="entry name" value="BIOFILM ARCHITECTURE MAINTENANCE PROTEIN MBAA"/>
    <property type="match status" value="1"/>
</dbReference>
<evidence type="ECO:0000259" key="1">
    <source>
        <dbReference type="PROSITE" id="PS50112"/>
    </source>
</evidence>
<evidence type="ECO:0000313" key="6">
    <source>
        <dbReference type="Proteomes" id="UP000291338"/>
    </source>
</evidence>
<accession>A0A4Q7IMB3</accession>
<dbReference type="CDD" id="cd01949">
    <property type="entry name" value="GGDEF"/>
    <property type="match status" value="1"/>
</dbReference>